<proteinExistence type="predicted"/>
<evidence type="ECO:0000256" key="1">
    <source>
        <dbReference type="ARBA" id="ARBA00023125"/>
    </source>
</evidence>
<dbReference type="InterPro" id="IPR051000">
    <property type="entry name" value="Homeobox_DNA-bind_prot"/>
</dbReference>
<evidence type="ECO:0000313" key="8">
    <source>
        <dbReference type="EMBL" id="EJS42155.1"/>
    </source>
</evidence>
<dbReference type="CDD" id="cd00086">
    <property type="entry name" value="homeodomain"/>
    <property type="match status" value="1"/>
</dbReference>
<feature type="DNA-binding region" description="Homeobox" evidence="4">
    <location>
        <begin position="173"/>
        <end position="232"/>
    </location>
</feature>
<dbReference type="Pfam" id="PF00046">
    <property type="entry name" value="Homeodomain"/>
    <property type="match status" value="1"/>
</dbReference>
<dbReference type="OrthoDB" id="6159439at2759"/>
<dbReference type="PROSITE" id="PS00027">
    <property type="entry name" value="HOMEOBOX_1"/>
    <property type="match status" value="1"/>
</dbReference>
<gene>
    <name evidence="8" type="ORF">SU7_2763</name>
</gene>
<evidence type="ECO:0000256" key="4">
    <source>
        <dbReference type="PROSITE-ProRule" id="PRU00108"/>
    </source>
</evidence>
<evidence type="ECO:0000313" key="9">
    <source>
        <dbReference type="Proteomes" id="UP000006968"/>
    </source>
</evidence>
<organism evidence="8 9">
    <name type="scientific">Saccharomyces arboricola (strain H-6 / AS 2.3317 / CBS 10644)</name>
    <name type="common">Yeast</name>
    <dbReference type="NCBI Taxonomy" id="1160507"/>
    <lineage>
        <taxon>Eukaryota</taxon>
        <taxon>Fungi</taxon>
        <taxon>Dikarya</taxon>
        <taxon>Ascomycota</taxon>
        <taxon>Saccharomycotina</taxon>
        <taxon>Saccharomycetes</taxon>
        <taxon>Saccharomycetales</taxon>
        <taxon>Saccharomycetaceae</taxon>
        <taxon>Saccharomyces</taxon>
    </lineage>
</organism>
<evidence type="ECO:0000256" key="5">
    <source>
        <dbReference type="RuleBase" id="RU000682"/>
    </source>
</evidence>
<dbReference type="Proteomes" id="UP000006968">
    <property type="component" value="Chromosome XIII"/>
</dbReference>
<keyword evidence="9" id="KW-1185">Reference proteome</keyword>
<dbReference type="SMART" id="SM00389">
    <property type="entry name" value="HOX"/>
    <property type="match status" value="1"/>
</dbReference>
<feature type="region of interest" description="Disordered" evidence="6">
    <location>
        <begin position="313"/>
        <end position="334"/>
    </location>
</feature>
<sequence length="355" mass="38873">MEDRNTVLPSLPAILTSNSGSPFQHHTLPNTNFPSDEQGVIRLPPLSASVHLPGPVVSACKSPSNVKSPNSNVTESMSFLSLSLAASRTPSSKFKKLGSHSPFTPKAKNLSKEQPTQGTHSYKKVNILTPLSATKVILTPTAKSERKRSFAFITHSQETFPKKEPKIDNARLARRKRRRTSSHELGILKTAFNECPTPNKAKRAELSGLCNMSEKSVQIWFQNKRQAAKKHKNNNSNTSICKTHCNDSISMISYSDATLEVTSTPTSSNTIITTELLKTSPSNTSTSIFDQDHMTPCKSSGLSKFHDKSAAAGGVLSNDSHNDPITSPKGQENRLKFNAYERKPLGDINLNSFKN</sequence>
<dbReference type="InterPro" id="IPR001356">
    <property type="entry name" value="HD"/>
</dbReference>
<dbReference type="Gene3D" id="1.10.10.60">
    <property type="entry name" value="Homeodomain-like"/>
    <property type="match status" value="1"/>
</dbReference>
<dbReference type="PANTHER" id="PTHR24324">
    <property type="entry name" value="HOMEOBOX PROTEIN HHEX"/>
    <property type="match status" value="1"/>
</dbReference>
<evidence type="ECO:0000256" key="6">
    <source>
        <dbReference type="SAM" id="MobiDB-lite"/>
    </source>
</evidence>
<comment type="caution">
    <text evidence="8">The sequence shown here is derived from an EMBL/GenBank/DDBJ whole genome shotgun (WGS) entry which is preliminary data.</text>
</comment>
<evidence type="ECO:0000256" key="3">
    <source>
        <dbReference type="ARBA" id="ARBA00023242"/>
    </source>
</evidence>
<dbReference type="InterPro" id="IPR017970">
    <property type="entry name" value="Homeobox_CS"/>
</dbReference>
<keyword evidence="3 4" id="KW-0539">Nucleus</keyword>
<feature type="region of interest" description="Disordered" evidence="6">
    <location>
        <begin position="93"/>
        <end position="119"/>
    </location>
</feature>
<reference evidence="8 9" key="1">
    <citation type="journal article" date="2013" name="BMC Genomics">
        <title>High quality de novo sequencing and assembly of the Saccharomyces arboricolus genome.</title>
        <authorList>
            <person name="Liti G."/>
            <person name="Nguyen Ba A.N."/>
            <person name="Blythe M."/>
            <person name="Mueller C.A."/>
            <person name="Bergstroem A."/>
            <person name="Cubillos F.A."/>
            <person name="Dafhnis-Calas F."/>
            <person name="Khoshraftar S."/>
            <person name="Malla S."/>
            <person name="Mehta N."/>
            <person name="Siow C.C."/>
            <person name="Warringer J."/>
            <person name="Moses A.M."/>
            <person name="Louis E.J."/>
            <person name="Nieduszynski C.A."/>
        </authorList>
    </citation>
    <scope>NUCLEOTIDE SEQUENCE [LARGE SCALE GENOMIC DNA]</scope>
    <source>
        <strain evidence="9">H-6 / AS 2.3317 / CBS 10644</strain>
    </source>
</reference>
<dbReference type="GO" id="GO:0000981">
    <property type="term" value="F:DNA-binding transcription factor activity, RNA polymerase II-specific"/>
    <property type="evidence" value="ECO:0007669"/>
    <property type="project" value="InterPro"/>
</dbReference>
<dbReference type="InterPro" id="IPR009057">
    <property type="entry name" value="Homeodomain-like_sf"/>
</dbReference>
<dbReference type="SUPFAM" id="SSF46689">
    <property type="entry name" value="Homeodomain-like"/>
    <property type="match status" value="1"/>
</dbReference>
<keyword evidence="2 4" id="KW-0371">Homeobox</keyword>
<comment type="subcellular location">
    <subcellularLocation>
        <location evidence="4 5">Nucleus</location>
    </subcellularLocation>
</comment>
<dbReference type="GO" id="GO:0030154">
    <property type="term" value="P:cell differentiation"/>
    <property type="evidence" value="ECO:0007669"/>
    <property type="project" value="TreeGrafter"/>
</dbReference>
<feature type="domain" description="Homeobox" evidence="7">
    <location>
        <begin position="171"/>
        <end position="231"/>
    </location>
</feature>
<evidence type="ECO:0000256" key="2">
    <source>
        <dbReference type="ARBA" id="ARBA00023155"/>
    </source>
</evidence>
<keyword evidence="1 4" id="KW-0238">DNA-binding</keyword>
<dbReference type="HOGENOM" id="CLU_043444_0_0_1"/>
<name>J8PJ83_SACAR</name>
<dbReference type="EMBL" id="ALIE01000159">
    <property type="protein sequence ID" value="EJS42155.1"/>
    <property type="molecule type" value="Genomic_DNA"/>
</dbReference>
<dbReference type="PROSITE" id="PS50071">
    <property type="entry name" value="HOMEOBOX_2"/>
    <property type="match status" value="1"/>
</dbReference>
<protein>
    <submittedName>
        <fullName evidence="8">Yhp1p</fullName>
    </submittedName>
</protein>
<dbReference type="GO" id="GO:0000978">
    <property type="term" value="F:RNA polymerase II cis-regulatory region sequence-specific DNA binding"/>
    <property type="evidence" value="ECO:0007669"/>
    <property type="project" value="TreeGrafter"/>
</dbReference>
<dbReference type="GO" id="GO:0005634">
    <property type="term" value="C:nucleus"/>
    <property type="evidence" value="ECO:0007669"/>
    <property type="project" value="UniProtKB-SubCell"/>
</dbReference>
<accession>J8PJ83</accession>
<dbReference type="AlphaFoldDB" id="J8PJ83"/>
<evidence type="ECO:0000259" key="7">
    <source>
        <dbReference type="PROSITE" id="PS50071"/>
    </source>
</evidence>
<feature type="compositionally biased region" description="Polar residues" evidence="6">
    <location>
        <begin position="317"/>
        <end position="330"/>
    </location>
</feature>
<dbReference type="PANTHER" id="PTHR24324:SF9">
    <property type="entry name" value="HOMEOBOX DOMAIN-CONTAINING PROTEIN"/>
    <property type="match status" value="1"/>
</dbReference>